<dbReference type="SUPFAM" id="SSF47413">
    <property type="entry name" value="lambda repressor-like DNA-binding domains"/>
    <property type="match status" value="1"/>
</dbReference>
<sequence length="156" mass="17692">MTNRLEKYIDDNGLVETIDAEVEKPIFRRPGYEVLPTFAELDRRLSDGLREARDKSGLTHADVAPLLGLHPIVYGRYERSETKMHVSRLIHLSELLDFSPIDLIMAAAPYRFGKSPEASERRRKLIKVVEGLPDEAVESMLSLVEAMSKLRSEDGK</sequence>
<reference evidence="2 3" key="1">
    <citation type="submission" date="2020-08" db="EMBL/GenBank/DDBJ databases">
        <title>Genomic Encyclopedia of Type Strains, Phase IV (KMG-V): Genome sequencing to study the core and pangenomes of soil and plant-associated prokaryotes.</title>
        <authorList>
            <person name="Whitman W."/>
        </authorList>
    </citation>
    <scope>NUCLEOTIDE SEQUENCE [LARGE SCALE GENOMIC DNA]</scope>
    <source>
        <strain evidence="2 3">SEMIA 4064</strain>
    </source>
</reference>
<dbReference type="SMART" id="SM00530">
    <property type="entry name" value="HTH_XRE"/>
    <property type="match status" value="1"/>
</dbReference>
<dbReference type="RefSeq" id="WP_183940288.1">
    <property type="nucleotide sequence ID" value="NZ_JACHBI010000017.1"/>
</dbReference>
<evidence type="ECO:0000259" key="1">
    <source>
        <dbReference type="PROSITE" id="PS50943"/>
    </source>
</evidence>
<dbReference type="Pfam" id="PF01381">
    <property type="entry name" value="HTH_3"/>
    <property type="match status" value="1"/>
</dbReference>
<dbReference type="Proteomes" id="UP000549882">
    <property type="component" value="Unassembled WGS sequence"/>
</dbReference>
<dbReference type="GO" id="GO:0003677">
    <property type="term" value="F:DNA binding"/>
    <property type="evidence" value="ECO:0007669"/>
    <property type="project" value="InterPro"/>
</dbReference>
<proteinExistence type="predicted"/>
<dbReference type="Gene3D" id="1.10.260.40">
    <property type="entry name" value="lambda repressor-like DNA-binding domains"/>
    <property type="match status" value="1"/>
</dbReference>
<dbReference type="InterPro" id="IPR001387">
    <property type="entry name" value="Cro/C1-type_HTH"/>
</dbReference>
<dbReference type="CDD" id="cd00093">
    <property type="entry name" value="HTH_XRE"/>
    <property type="match status" value="1"/>
</dbReference>
<evidence type="ECO:0000313" key="2">
    <source>
        <dbReference type="EMBL" id="MBB5577109.1"/>
    </source>
</evidence>
<gene>
    <name evidence="2" type="ORF">GGD50_005760</name>
</gene>
<name>A0A7W8XWY3_9HYPH</name>
<dbReference type="EMBL" id="JACHBI010000017">
    <property type="protein sequence ID" value="MBB5577109.1"/>
    <property type="molecule type" value="Genomic_DNA"/>
</dbReference>
<comment type="caution">
    <text evidence="2">The sequence shown here is derived from an EMBL/GenBank/DDBJ whole genome shotgun (WGS) entry which is preliminary data.</text>
</comment>
<organism evidence="2 3">
    <name type="scientific">Rhizobium paranaense</name>
    <dbReference type="NCBI Taxonomy" id="1650438"/>
    <lineage>
        <taxon>Bacteria</taxon>
        <taxon>Pseudomonadati</taxon>
        <taxon>Pseudomonadota</taxon>
        <taxon>Alphaproteobacteria</taxon>
        <taxon>Hyphomicrobiales</taxon>
        <taxon>Rhizobiaceae</taxon>
        <taxon>Rhizobium/Agrobacterium group</taxon>
        <taxon>Rhizobium</taxon>
    </lineage>
</organism>
<dbReference type="PROSITE" id="PS50943">
    <property type="entry name" value="HTH_CROC1"/>
    <property type="match status" value="1"/>
</dbReference>
<accession>A0A7W8XWY3</accession>
<feature type="domain" description="HTH cro/C1-type" evidence="1">
    <location>
        <begin position="49"/>
        <end position="103"/>
    </location>
</feature>
<evidence type="ECO:0000313" key="3">
    <source>
        <dbReference type="Proteomes" id="UP000549882"/>
    </source>
</evidence>
<dbReference type="InterPro" id="IPR010982">
    <property type="entry name" value="Lambda_DNA-bd_dom_sf"/>
</dbReference>
<dbReference type="AlphaFoldDB" id="A0A7W8XWY3"/>
<keyword evidence="3" id="KW-1185">Reference proteome</keyword>
<protein>
    <submittedName>
        <fullName evidence="2">Transcriptional regulator with XRE-family HTH domain</fullName>
    </submittedName>
</protein>